<evidence type="ECO:0000313" key="7">
    <source>
        <dbReference type="Proteomes" id="UP000323166"/>
    </source>
</evidence>
<proteinExistence type="predicted"/>
<dbReference type="InterPro" id="IPR003594">
    <property type="entry name" value="HATPase_dom"/>
</dbReference>
<keyword evidence="3 6" id="KW-0418">Kinase</keyword>
<keyword evidence="7" id="KW-1185">Reference proteome</keyword>
<name>A0A5S4ZV83_9FIRM</name>
<evidence type="ECO:0000256" key="1">
    <source>
        <dbReference type="ARBA" id="ARBA00000085"/>
    </source>
</evidence>
<gene>
    <name evidence="6" type="ORF">LX24_00724</name>
</gene>
<dbReference type="GO" id="GO:0004673">
    <property type="term" value="F:protein histidine kinase activity"/>
    <property type="evidence" value="ECO:0007669"/>
    <property type="project" value="UniProtKB-EC"/>
</dbReference>
<evidence type="ECO:0000313" key="6">
    <source>
        <dbReference type="EMBL" id="TYO96914.1"/>
    </source>
</evidence>
<dbReference type="InterPro" id="IPR005467">
    <property type="entry name" value="His_kinase_dom"/>
</dbReference>
<sequence>MEELSQHILDIAFNSLEAGATELTISVWEDIKHNLLQFEVLDNGRGITAEDITKILDPFYTTKSFKRVGLGVPLLQEAVDRCGGNLKIKALPPGGTSVTATFPHDHLDRAPLGDITGTLITLITGHRQLNLVYRHRYNRQTFIFETRQLKTLLRGIPLHTPEVLVWLKNYLNLKIIDLRRETNEEFGRAG</sequence>
<dbReference type="InterPro" id="IPR036890">
    <property type="entry name" value="HATPase_C_sf"/>
</dbReference>
<dbReference type="PANTHER" id="PTHR43065:SF29">
    <property type="entry name" value="SENSOR PROTEIN KINASE FLES"/>
    <property type="match status" value="1"/>
</dbReference>
<feature type="domain" description="Histidine kinase" evidence="5">
    <location>
        <begin position="1"/>
        <end position="106"/>
    </location>
</feature>
<reference evidence="6 7" key="1">
    <citation type="submission" date="2019-07" db="EMBL/GenBank/DDBJ databases">
        <title>Genomic Encyclopedia of Type Strains, Phase I: the one thousand microbial genomes (KMG-I) project.</title>
        <authorList>
            <person name="Kyrpides N."/>
        </authorList>
    </citation>
    <scope>NUCLEOTIDE SEQUENCE [LARGE SCALE GENOMIC DNA]</scope>
    <source>
        <strain evidence="6 7">DSM 6562</strain>
    </source>
</reference>
<comment type="catalytic activity">
    <reaction evidence="1">
        <text>ATP + protein L-histidine = ADP + protein N-phospho-L-histidine.</text>
        <dbReference type="EC" id="2.7.13.3"/>
    </reaction>
</comment>
<dbReference type="EC" id="2.7.13.3" evidence="2"/>
<dbReference type="Pfam" id="PF02518">
    <property type="entry name" value="HATPase_c"/>
    <property type="match status" value="1"/>
</dbReference>
<dbReference type="AlphaFoldDB" id="A0A5S4ZV83"/>
<dbReference type="PANTHER" id="PTHR43065">
    <property type="entry name" value="SENSOR HISTIDINE KINASE"/>
    <property type="match status" value="1"/>
</dbReference>
<evidence type="ECO:0000256" key="3">
    <source>
        <dbReference type="ARBA" id="ARBA00022777"/>
    </source>
</evidence>
<dbReference type="SMART" id="SM00387">
    <property type="entry name" value="HATPase_c"/>
    <property type="match status" value="1"/>
</dbReference>
<dbReference type="GO" id="GO:0000160">
    <property type="term" value="P:phosphorelay signal transduction system"/>
    <property type="evidence" value="ECO:0007669"/>
    <property type="project" value="UniProtKB-KW"/>
</dbReference>
<accession>A0A5S4ZV83</accession>
<dbReference type="EMBL" id="VNHM01000003">
    <property type="protein sequence ID" value="TYO96914.1"/>
    <property type="molecule type" value="Genomic_DNA"/>
</dbReference>
<evidence type="ECO:0000256" key="2">
    <source>
        <dbReference type="ARBA" id="ARBA00012438"/>
    </source>
</evidence>
<comment type="caution">
    <text evidence="6">The sequence shown here is derived from an EMBL/GenBank/DDBJ whole genome shotgun (WGS) entry which is preliminary data.</text>
</comment>
<keyword evidence="3 6" id="KW-0808">Transferase</keyword>
<dbReference type="PROSITE" id="PS50109">
    <property type="entry name" value="HIS_KIN"/>
    <property type="match status" value="1"/>
</dbReference>
<protein>
    <recommendedName>
        <fullName evidence="2">histidine kinase</fullName>
        <ecNumber evidence="2">2.7.13.3</ecNumber>
    </recommendedName>
</protein>
<evidence type="ECO:0000259" key="5">
    <source>
        <dbReference type="PROSITE" id="PS50109"/>
    </source>
</evidence>
<dbReference type="Gene3D" id="3.30.565.10">
    <property type="entry name" value="Histidine kinase-like ATPase, C-terminal domain"/>
    <property type="match status" value="1"/>
</dbReference>
<dbReference type="PRINTS" id="PR00344">
    <property type="entry name" value="BCTRLSENSOR"/>
</dbReference>
<dbReference type="SUPFAM" id="SSF55874">
    <property type="entry name" value="ATPase domain of HSP90 chaperone/DNA topoisomerase II/histidine kinase"/>
    <property type="match status" value="1"/>
</dbReference>
<dbReference type="RefSeq" id="WP_166510776.1">
    <property type="nucleotide sequence ID" value="NZ_VNHM01000003.1"/>
</dbReference>
<evidence type="ECO:0000256" key="4">
    <source>
        <dbReference type="ARBA" id="ARBA00023012"/>
    </source>
</evidence>
<dbReference type="InterPro" id="IPR004358">
    <property type="entry name" value="Sig_transdc_His_kin-like_C"/>
</dbReference>
<organism evidence="6 7">
    <name type="scientific">Desulfallas thermosapovorans DSM 6562</name>
    <dbReference type="NCBI Taxonomy" id="1121431"/>
    <lineage>
        <taxon>Bacteria</taxon>
        <taxon>Bacillati</taxon>
        <taxon>Bacillota</taxon>
        <taxon>Clostridia</taxon>
        <taxon>Eubacteriales</taxon>
        <taxon>Desulfallaceae</taxon>
        <taxon>Desulfallas</taxon>
    </lineage>
</organism>
<dbReference type="Proteomes" id="UP000323166">
    <property type="component" value="Unassembled WGS sequence"/>
</dbReference>
<keyword evidence="4" id="KW-0902">Two-component regulatory system</keyword>